<comment type="pathway">
    <text evidence="2">Protein modification; protein glycosylation.</text>
</comment>
<evidence type="ECO:0000256" key="9">
    <source>
        <dbReference type="ARBA" id="ARBA00022968"/>
    </source>
</evidence>
<reference evidence="16" key="1">
    <citation type="submission" date="2021-04" db="EMBL/GenBank/DDBJ databases">
        <authorList>
            <person name="Tunstrom K."/>
        </authorList>
    </citation>
    <scope>NUCLEOTIDE SEQUENCE</scope>
</reference>
<evidence type="ECO:0000313" key="16">
    <source>
        <dbReference type="EMBL" id="CAG5044803.1"/>
    </source>
</evidence>
<keyword evidence="5" id="KW-0328">Glycosyltransferase</keyword>
<dbReference type="InterPro" id="IPR035518">
    <property type="entry name" value="DPG_synthase"/>
</dbReference>
<name>A0A8S3XYE4_PARAO</name>
<evidence type="ECO:0000313" key="17">
    <source>
        <dbReference type="Proteomes" id="UP000691718"/>
    </source>
</evidence>
<keyword evidence="17" id="KW-1185">Reference proteome</keyword>
<organism evidence="16 17">
    <name type="scientific">Parnassius apollo</name>
    <name type="common">Apollo butterfly</name>
    <name type="synonym">Papilio apollo</name>
    <dbReference type="NCBI Taxonomy" id="110799"/>
    <lineage>
        <taxon>Eukaryota</taxon>
        <taxon>Metazoa</taxon>
        <taxon>Ecdysozoa</taxon>
        <taxon>Arthropoda</taxon>
        <taxon>Hexapoda</taxon>
        <taxon>Insecta</taxon>
        <taxon>Pterygota</taxon>
        <taxon>Neoptera</taxon>
        <taxon>Endopterygota</taxon>
        <taxon>Lepidoptera</taxon>
        <taxon>Glossata</taxon>
        <taxon>Ditrysia</taxon>
        <taxon>Papilionoidea</taxon>
        <taxon>Papilionidae</taxon>
        <taxon>Parnassiinae</taxon>
        <taxon>Parnassini</taxon>
        <taxon>Parnassius</taxon>
        <taxon>Parnassius</taxon>
    </lineage>
</organism>
<keyword evidence="7 14" id="KW-0812">Transmembrane</keyword>
<feature type="transmembrane region" description="Helical" evidence="14">
    <location>
        <begin position="97"/>
        <end position="116"/>
    </location>
</feature>
<dbReference type="EMBL" id="CAJQZP010001418">
    <property type="protein sequence ID" value="CAG5044803.1"/>
    <property type="molecule type" value="Genomic_DNA"/>
</dbReference>
<evidence type="ECO:0000256" key="3">
    <source>
        <dbReference type="ARBA" id="ARBA00006739"/>
    </source>
</evidence>
<dbReference type="FunFam" id="3.90.550.10:FF:000068">
    <property type="entry name" value="ALG5, dolichyl-phosphate beta-glucosyltransferase"/>
    <property type="match status" value="1"/>
</dbReference>
<evidence type="ECO:0000256" key="10">
    <source>
        <dbReference type="ARBA" id="ARBA00022989"/>
    </source>
</evidence>
<feature type="domain" description="Glycosyltransferase 2-like" evidence="15">
    <location>
        <begin position="154"/>
        <end position="268"/>
    </location>
</feature>
<comment type="catalytic activity">
    <reaction evidence="12">
        <text>a di-trans,poly-cis-dolichyl phosphate + UDP-alpha-D-glucose = a di-trans,poly-cis-dolichyl beta-D-glucosyl phosphate + UDP</text>
        <dbReference type="Rhea" id="RHEA:15401"/>
        <dbReference type="Rhea" id="RHEA-COMP:19498"/>
        <dbReference type="Rhea" id="RHEA-COMP:19502"/>
        <dbReference type="ChEBI" id="CHEBI:57525"/>
        <dbReference type="ChEBI" id="CHEBI:57683"/>
        <dbReference type="ChEBI" id="CHEBI:58223"/>
        <dbReference type="ChEBI" id="CHEBI:58885"/>
        <dbReference type="EC" id="2.4.1.117"/>
    </reaction>
    <physiologicalReaction direction="left-to-right" evidence="12">
        <dbReference type="Rhea" id="RHEA:15402"/>
    </physiologicalReaction>
</comment>
<dbReference type="Pfam" id="PF00535">
    <property type="entry name" value="Glycos_transf_2"/>
    <property type="match status" value="1"/>
</dbReference>
<dbReference type="GO" id="GO:0005789">
    <property type="term" value="C:endoplasmic reticulum membrane"/>
    <property type="evidence" value="ECO:0007669"/>
    <property type="project" value="UniProtKB-SubCell"/>
</dbReference>
<evidence type="ECO:0000256" key="12">
    <source>
        <dbReference type="ARBA" id="ARBA00045097"/>
    </source>
</evidence>
<evidence type="ECO:0000256" key="4">
    <source>
        <dbReference type="ARBA" id="ARBA00012583"/>
    </source>
</evidence>
<evidence type="ECO:0000256" key="5">
    <source>
        <dbReference type="ARBA" id="ARBA00022676"/>
    </source>
</evidence>
<dbReference type="PANTHER" id="PTHR10859:SF91">
    <property type="entry name" value="DOLICHYL-PHOSPHATE BETA-GLUCOSYLTRANSFERASE"/>
    <property type="match status" value="1"/>
</dbReference>
<keyword evidence="11 14" id="KW-0472">Membrane</keyword>
<keyword evidence="10 14" id="KW-1133">Transmembrane helix</keyword>
<protein>
    <recommendedName>
        <fullName evidence="13">Dolichyl-phosphate beta-glucosyltransferase</fullName>
        <ecNumber evidence="4">2.4.1.117</ecNumber>
    </recommendedName>
</protein>
<keyword evidence="9" id="KW-0735">Signal-anchor</keyword>
<dbReference type="AlphaFoldDB" id="A0A8S3XYE4"/>
<evidence type="ECO:0000256" key="1">
    <source>
        <dbReference type="ARBA" id="ARBA00004389"/>
    </source>
</evidence>
<keyword evidence="8" id="KW-0256">Endoplasmic reticulum</keyword>
<proteinExistence type="inferred from homology"/>
<comment type="caution">
    <text evidence="16">The sequence shown here is derived from an EMBL/GenBank/DDBJ whole genome shotgun (WGS) entry which is preliminary data.</text>
</comment>
<accession>A0A8S3XYE4</accession>
<evidence type="ECO:0000256" key="11">
    <source>
        <dbReference type="ARBA" id="ARBA00023136"/>
    </source>
</evidence>
<comment type="similarity">
    <text evidence="3">Belongs to the glycosyltransferase 2 family.</text>
</comment>
<dbReference type="CDD" id="cd04188">
    <property type="entry name" value="DPG_synthase"/>
    <property type="match status" value="1"/>
</dbReference>
<evidence type="ECO:0000259" key="15">
    <source>
        <dbReference type="Pfam" id="PF00535"/>
    </source>
</evidence>
<comment type="subcellular location">
    <subcellularLocation>
        <location evidence="1">Endoplasmic reticulum membrane</location>
        <topology evidence="1">Single-pass membrane protein</topology>
    </subcellularLocation>
</comment>
<sequence>MVNSCLLFKRVTELKNYPIQSLSSADFRLEVGVTRCKMGIKPNVSTWRSLENEIQAKKLKGPAQHMPPKAVRQDQIGHWPQWSDKKIRCKFPKCDGFTHNLLFLLISFSIFVYLTTNTYPIVTRFKEEETFFDPKTKSRLNFPSLNEPYSVNLSVVVPAYNEEERLPPMLDEALDFLEKRIKEQPTYKYEVIVVSDGSRDNTVKVAEAYAEKYGIDKLRCLELIENRGKGGAVRLGVQSSRGATILFADADGASKFEDLVKLEAALKDIVKCDPVTEPGLISKKVALSIGSRAHLEKESLAKRSLFRNILMYGFHFLVWLFTVKGIKDTQCGFKLFTRKAADVCFQNLHVNRWAFDVELLYIAQKLNIPIAEVPVRWTEIEGSKVTPVLSWIQMGCDLGLIWLKYSIGAWKIKNDKID</sequence>
<keyword evidence="6" id="KW-0808">Transferase</keyword>
<dbReference type="OrthoDB" id="3784at2759"/>
<gene>
    <name evidence="16" type="ORF">PAPOLLO_LOCUS23121</name>
</gene>
<dbReference type="GO" id="GO:0004581">
    <property type="term" value="F:dolichyl-phosphate beta-glucosyltransferase activity"/>
    <property type="evidence" value="ECO:0007669"/>
    <property type="project" value="UniProtKB-EC"/>
</dbReference>
<evidence type="ECO:0000256" key="6">
    <source>
        <dbReference type="ARBA" id="ARBA00022679"/>
    </source>
</evidence>
<evidence type="ECO:0000256" key="13">
    <source>
        <dbReference type="ARBA" id="ARBA00070518"/>
    </source>
</evidence>
<evidence type="ECO:0000256" key="14">
    <source>
        <dbReference type="SAM" id="Phobius"/>
    </source>
</evidence>
<evidence type="ECO:0000256" key="7">
    <source>
        <dbReference type="ARBA" id="ARBA00022692"/>
    </source>
</evidence>
<dbReference type="Proteomes" id="UP000691718">
    <property type="component" value="Unassembled WGS sequence"/>
</dbReference>
<dbReference type="EC" id="2.4.1.117" evidence="4"/>
<evidence type="ECO:0000256" key="2">
    <source>
        <dbReference type="ARBA" id="ARBA00004922"/>
    </source>
</evidence>
<dbReference type="GO" id="GO:0006487">
    <property type="term" value="P:protein N-linked glycosylation"/>
    <property type="evidence" value="ECO:0007669"/>
    <property type="project" value="TreeGrafter"/>
</dbReference>
<dbReference type="PANTHER" id="PTHR10859">
    <property type="entry name" value="GLYCOSYL TRANSFERASE"/>
    <property type="match status" value="1"/>
</dbReference>
<evidence type="ECO:0000256" key="8">
    <source>
        <dbReference type="ARBA" id="ARBA00022824"/>
    </source>
</evidence>
<dbReference type="InterPro" id="IPR001173">
    <property type="entry name" value="Glyco_trans_2-like"/>
</dbReference>